<dbReference type="SUPFAM" id="SSF53795">
    <property type="entry name" value="PEP carboxykinase-like"/>
    <property type="match status" value="1"/>
</dbReference>
<dbReference type="Pfam" id="PF01293">
    <property type="entry name" value="PEPCK_ATP"/>
    <property type="match status" value="1"/>
</dbReference>
<evidence type="ECO:0000313" key="12">
    <source>
        <dbReference type="Proteomes" id="UP000245609"/>
    </source>
</evidence>
<organism evidence="11 12">
    <name type="scientific">Smittium megazygosporum</name>
    <dbReference type="NCBI Taxonomy" id="133381"/>
    <lineage>
        <taxon>Eukaryota</taxon>
        <taxon>Fungi</taxon>
        <taxon>Fungi incertae sedis</taxon>
        <taxon>Zoopagomycota</taxon>
        <taxon>Kickxellomycotina</taxon>
        <taxon>Harpellomycetes</taxon>
        <taxon>Harpellales</taxon>
        <taxon>Legeriomycetaceae</taxon>
        <taxon>Smittium</taxon>
    </lineage>
</organism>
<comment type="pathway">
    <text evidence="1">Carbohydrate biosynthesis; gluconeogenesis.</text>
</comment>
<evidence type="ECO:0000256" key="4">
    <source>
        <dbReference type="ARBA" id="ARBA00021932"/>
    </source>
</evidence>
<dbReference type="Gene3D" id="3.90.228.20">
    <property type="match status" value="1"/>
</dbReference>
<sequence length="538" mass="59689">MFYGILDDTVEQTFKDEGIKLESINTHMNLSVAELYIHALKYEKTSTLSSTGALVTRSGKKTGRSPKDKRIAADPSVLDEVWWGPVNFKLSQHSFEINHERAVDYLNTQERLYVVDGYAGWDPKYRLKVRVVCSLPYHALFMRNMLIRPTPDEIRNFGEPDFTILNAGKFPANRFTEGMGSETSVALSFEKKQMVILGSEYAGEMKKGIFTVMHYYMPKRGVLSLHSSVNVGKEGDVSLFFGLSGTGKTTLSADTKRMLVGDDEHCWTDDGVFNIEGGCYAKAINLSEEKEPEIFNAIRFGTVLENVDYDELSHQVDYDGVSITENTRASYPVEFIPNALIPGMTGHPSNIVMLTCDAFGVLPPISKLTEPQAMYHFISGYTAKVAGTEVGVTEPEATFSACFGQPFLVFHPVKYAKMLEEKLKQHKANVWLINTGWNGGPYGVGSRIKLAYSRAIIDAIHSGDLAKAEYKVSPIFGFHVPLTCPGVPSEILDPEQSWNPSAGSYIETLKKLGGLFNENFKTFEDQATPDILAAGPKL</sequence>
<keyword evidence="6" id="KW-0547">Nucleotide-binding</keyword>
<dbReference type="PANTHER" id="PTHR30031">
    <property type="entry name" value="PHOSPHOENOLPYRUVATE CARBOXYKINASE ATP"/>
    <property type="match status" value="1"/>
</dbReference>
<keyword evidence="12" id="KW-1185">Reference proteome</keyword>
<dbReference type="GO" id="GO:0005524">
    <property type="term" value="F:ATP binding"/>
    <property type="evidence" value="ECO:0007669"/>
    <property type="project" value="UniProtKB-KW"/>
</dbReference>
<dbReference type="Gene3D" id="3.40.449.10">
    <property type="entry name" value="Phosphoenolpyruvate Carboxykinase, domain 1"/>
    <property type="match status" value="1"/>
</dbReference>
<dbReference type="InterPro" id="IPR008210">
    <property type="entry name" value="PEP_carboxykinase_N"/>
</dbReference>
<dbReference type="Proteomes" id="UP000245609">
    <property type="component" value="Unassembled WGS sequence"/>
</dbReference>
<dbReference type="Gene3D" id="2.170.8.10">
    <property type="entry name" value="Phosphoenolpyruvate Carboxykinase, domain 2"/>
    <property type="match status" value="1"/>
</dbReference>
<dbReference type="STRING" id="133381.A0A2T9ZA64"/>
<evidence type="ECO:0000256" key="10">
    <source>
        <dbReference type="ARBA" id="ARBA00047371"/>
    </source>
</evidence>
<dbReference type="FunFam" id="2.170.8.10:FF:000001">
    <property type="entry name" value="Phosphoenolpyruvate carboxykinase (ATP)"/>
    <property type="match status" value="1"/>
</dbReference>
<dbReference type="InterPro" id="IPR013035">
    <property type="entry name" value="PEP_carboxykinase_C"/>
</dbReference>
<dbReference type="SUPFAM" id="SSF68923">
    <property type="entry name" value="PEP carboxykinase N-terminal domain"/>
    <property type="match status" value="1"/>
</dbReference>
<dbReference type="OrthoDB" id="184182at2759"/>
<dbReference type="UniPathway" id="UPA00138"/>
<gene>
    <name evidence="11" type="ORF">BB560_004094</name>
</gene>
<comment type="catalytic activity">
    <reaction evidence="10">
        <text>oxaloacetate + ATP = phosphoenolpyruvate + ADP + CO2</text>
        <dbReference type="Rhea" id="RHEA:18617"/>
        <dbReference type="ChEBI" id="CHEBI:16452"/>
        <dbReference type="ChEBI" id="CHEBI:16526"/>
        <dbReference type="ChEBI" id="CHEBI:30616"/>
        <dbReference type="ChEBI" id="CHEBI:58702"/>
        <dbReference type="ChEBI" id="CHEBI:456216"/>
        <dbReference type="EC" id="4.1.1.49"/>
    </reaction>
</comment>
<dbReference type="GO" id="GO:0005829">
    <property type="term" value="C:cytosol"/>
    <property type="evidence" value="ECO:0007669"/>
    <property type="project" value="TreeGrafter"/>
</dbReference>
<dbReference type="NCBIfam" id="NF006821">
    <property type="entry name" value="PRK09344.1-3"/>
    <property type="match status" value="1"/>
</dbReference>
<evidence type="ECO:0000313" key="11">
    <source>
        <dbReference type="EMBL" id="PVV01486.1"/>
    </source>
</evidence>
<dbReference type="AlphaFoldDB" id="A0A2T9ZA64"/>
<dbReference type="NCBIfam" id="TIGR00224">
    <property type="entry name" value="pckA"/>
    <property type="match status" value="1"/>
</dbReference>
<evidence type="ECO:0000256" key="3">
    <source>
        <dbReference type="ARBA" id="ARBA00012363"/>
    </source>
</evidence>
<dbReference type="CDD" id="cd00484">
    <property type="entry name" value="PEPCK_ATP"/>
    <property type="match status" value="1"/>
</dbReference>
<comment type="similarity">
    <text evidence="2">Belongs to the phosphoenolpyruvate carboxykinase (ATP) family.</text>
</comment>
<dbReference type="NCBIfam" id="NF006820">
    <property type="entry name" value="PRK09344.1-2"/>
    <property type="match status" value="1"/>
</dbReference>
<evidence type="ECO:0000256" key="6">
    <source>
        <dbReference type="ARBA" id="ARBA00022741"/>
    </source>
</evidence>
<evidence type="ECO:0000256" key="2">
    <source>
        <dbReference type="ARBA" id="ARBA00006052"/>
    </source>
</evidence>
<reference evidence="11 12" key="1">
    <citation type="journal article" date="2018" name="MBio">
        <title>Comparative Genomics Reveals the Core Gene Toolbox for the Fungus-Insect Symbiosis.</title>
        <authorList>
            <person name="Wang Y."/>
            <person name="Stata M."/>
            <person name="Wang W."/>
            <person name="Stajich J.E."/>
            <person name="White M.M."/>
            <person name="Moncalvo J.M."/>
        </authorList>
    </citation>
    <scope>NUCLEOTIDE SEQUENCE [LARGE SCALE GENOMIC DNA]</scope>
    <source>
        <strain evidence="11 12">SC-DP-2</strain>
    </source>
</reference>
<evidence type="ECO:0000256" key="7">
    <source>
        <dbReference type="ARBA" id="ARBA00022793"/>
    </source>
</evidence>
<evidence type="ECO:0000256" key="5">
    <source>
        <dbReference type="ARBA" id="ARBA00022432"/>
    </source>
</evidence>
<dbReference type="GO" id="GO:0004612">
    <property type="term" value="F:phosphoenolpyruvate carboxykinase (ATP) activity"/>
    <property type="evidence" value="ECO:0007669"/>
    <property type="project" value="UniProtKB-EC"/>
</dbReference>
<dbReference type="HAMAP" id="MF_00453">
    <property type="entry name" value="PEPCK_ATP"/>
    <property type="match status" value="1"/>
</dbReference>
<dbReference type="InterPro" id="IPR001272">
    <property type="entry name" value="PEP_carboxykinase_ATP"/>
</dbReference>
<dbReference type="PANTHER" id="PTHR30031:SF0">
    <property type="entry name" value="PHOSPHOENOLPYRUVATE CARBOXYKINASE (ATP)"/>
    <property type="match status" value="1"/>
</dbReference>
<keyword evidence="5" id="KW-0312">Gluconeogenesis</keyword>
<keyword evidence="8" id="KW-0067">ATP-binding</keyword>
<keyword evidence="9" id="KW-0456">Lyase</keyword>
<comment type="caution">
    <text evidence="11">The sequence shown here is derived from an EMBL/GenBank/DDBJ whole genome shotgun (WGS) entry which is preliminary data.</text>
</comment>
<accession>A0A2T9ZA64</accession>
<dbReference type="PIRSF" id="PIRSF006294">
    <property type="entry name" value="PEP_crbxkin"/>
    <property type="match status" value="1"/>
</dbReference>
<dbReference type="EC" id="4.1.1.49" evidence="3"/>
<evidence type="ECO:0000256" key="8">
    <source>
        <dbReference type="ARBA" id="ARBA00022840"/>
    </source>
</evidence>
<keyword evidence="7" id="KW-0210">Decarboxylase</keyword>
<name>A0A2T9ZA64_9FUNG</name>
<protein>
    <recommendedName>
        <fullName evidence="4">Phosphoenolpyruvate carboxykinase (ATP)</fullName>
        <ecNumber evidence="3">4.1.1.49</ecNumber>
    </recommendedName>
</protein>
<dbReference type="EMBL" id="MBFS01001032">
    <property type="protein sequence ID" value="PVV01486.1"/>
    <property type="molecule type" value="Genomic_DNA"/>
</dbReference>
<dbReference type="GO" id="GO:0006094">
    <property type="term" value="P:gluconeogenesis"/>
    <property type="evidence" value="ECO:0007669"/>
    <property type="project" value="UniProtKB-UniPathway"/>
</dbReference>
<evidence type="ECO:0000256" key="1">
    <source>
        <dbReference type="ARBA" id="ARBA00004742"/>
    </source>
</evidence>
<proteinExistence type="inferred from homology"/>
<evidence type="ECO:0000256" key="9">
    <source>
        <dbReference type="ARBA" id="ARBA00023239"/>
    </source>
</evidence>